<accession>A0ABN3V0T7</accession>
<evidence type="ECO:0000313" key="4">
    <source>
        <dbReference type="Proteomes" id="UP001500979"/>
    </source>
</evidence>
<keyword evidence="2" id="KW-0812">Transmembrane</keyword>
<feature type="compositionally biased region" description="Basic and acidic residues" evidence="1">
    <location>
        <begin position="23"/>
        <end position="33"/>
    </location>
</feature>
<reference evidence="3 4" key="1">
    <citation type="journal article" date="2019" name="Int. J. Syst. Evol. Microbiol.">
        <title>The Global Catalogue of Microorganisms (GCM) 10K type strain sequencing project: providing services to taxonomists for standard genome sequencing and annotation.</title>
        <authorList>
            <consortium name="The Broad Institute Genomics Platform"/>
            <consortium name="The Broad Institute Genome Sequencing Center for Infectious Disease"/>
            <person name="Wu L."/>
            <person name="Ma J."/>
        </authorList>
    </citation>
    <scope>NUCLEOTIDE SEQUENCE [LARGE SCALE GENOMIC DNA]</scope>
    <source>
        <strain evidence="3 4">JCM 9383</strain>
    </source>
</reference>
<protein>
    <submittedName>
        <fullName evidence="3">Uncharacterized protein</fullName>
    </submittedName>
</protein>
<keyword evidence="2" id="KW-0472">Membrane</keyword>
<keyword evidence="2" id="KW-1133">Transmembrane helix</keyword>
<dbReference type="Proteomes" id="UP001500979">
    <property type="component" value="Unassembled WGS sequence"/>
</dbReference>
<name>A0ABN3V0T7_9PSEU</name>
<evidence type="ECO:0000256" key="2">
    <source>
        <dbReference type="SAM" id="Phobius"/>
    </source>
</evidence>
<evidence type="ECO:0000256" key="1">
    <source>
        <dbReference type="SAM" id="MobiDB-lite"/>
    </source>
</evidence>
<comment type="caution">
    <text evidence="3">The sequence shown here is derived from an EMBL/GenBank/DDBJ whole genome shotgun (WGS) entry which is preliminary data.</text>
</comment>
<feature type="transmembrane region" description="Helical" evidence="2">
    <location>
        <begin position="158"/>
        <end position="173"/>
    </location>
</feature>
<evidence type="ECO:0000313" key="3">
    <source>
        <dbReference type="EMBL" id="GAA2773866.1"/>
    </source>
</evidence>
<gene>
    <name evidence="3" type="ORF">GCM10010470_02070</name>
</gene>
<proteinExistence type="predicted"/>
<sequence>MTIPNPWGEAQKSLQEPENGDQWARERAREHAGAGEYTAETDAATDNNVSWGPWPAQSDPAGDGAQSTEIAPRPTTGALVKVSEFGRDAWKSAKDVFDGTVYRTRPSAPRDRVERWRRAEWAGDVDTLRRVGKVLGLLPLVLSLLLDALRWLCTPLRFYVTSTIVLIVALIIIL</sequence>
<dbReference type="EMBL" id="BAAAUX010000001">
    <property type="protein sequence ID" value="GAA2773866.1"/>
    <property type="molecule type" value="Genomic_DNA"/>
</dbReference>
<organism evidence="3 4">
    <name type="scientific">Saccharopolyspora taberi</name>
    <dbReference type="NCBI Taxonomy" id="60895"/>
    <lineage>
        <taxon>Bacteria</taxon>
        <taxon>Bacillati</taxon>
        <taxon>Actinomycetota</taxon>
        <taxon>Actinomycetes</taxon>
        <taxon>Pseudonocardiales</taxon>
        <taxon>Pseudonocardiaceae</taxon>
        <taxon>Saccharopolyspora</taxon>
    </lineage>
</organism>
<dbReference type="RefSeq" id="WP_344677388.1">
    <property type="nucleotide sequence ID" value="NZ_BAAAUX010000001.1"/>
</dbReference>
<feature type="region of interest" description="Disordered" evidence="1">
    <location>
        <begin position="1"/>
        <end position="73"/>
    </location>
</feature>
<keyword evidence="4" id="KW-1185">Reference proteome</keyword>